<keyword evidence="1" id="KW-0812">Transmembrane</keyword>
<proteinExistence type="predicted"/>
<dbReference type="RefSeq" id="WP_032060236.1">
    <property type="nucleotide sequence ID" value="NZ_JEXD01000075.1"/>
</dbReference>
<sequence>MPALGPLLAWFASYLISSLIFRLFVATGLSIISFYFVNDLVSVARDQVQNAFFGLPVYMLAFIQLYKVDQAISVVLSAYAIAAYIKTARVVIGRSG</sequence>
<dbReference type="AlphaFoldDB" id="A0A009P985"/>
<evidence type="ECO:0000256" key="1">
    <source>
        <dbReference type="SAM" id="Phobius"/>
    </source>
</evidence>
<keyword evidence="1" id="KW-1133">Transmembrane helix</keyword>
<name>A0A009P985_ACIBA</name>
<dbReference type="Pfam" id="PF10734">
    <property type="entry name" value="DUF2523"/>
    <property type="match status" value="1"/>
</dbReference>
<organism evidence="2 3">
    <name type="scientific">Acinetobacter baumannii 625974</name>
    <dbReference type="NCBI Taxonomy" id="1310607"/>
    <lineage>
        <taxon>Bacteria</taxon>
        <taxon>Pseudomonadati</taxon>
        <taxon>Pseudomonadota</taxon>
        <taxon>Gammaproteobacteria</taxon>
        <taxon>Moraxellales</taxon>
        <taxon>Moraxellaceae</taxon>
        <taxon>Acinetobacter</taxon>
        <taxon>Acinetobacter calcoaceticus/baumannii complex</taxon>
    </lineage>
</organism>
<protein>
    <recommendedName>
        <fullName evidence="4">DUF2523 domain-containing protein</fullName>
    </recommendedName>
</protein>
<feature type="transmembrane region" description="Helical" evidence="1">
    <location>
        <begin position="12"/>
        <end position="36"/>
    </location>
</feature>
<keyword evidence="1" id="KW-0472">Membrane</keyword>
<reference evidence="2 3" key="1">
    <citation type="submission" date="2014-02" db="EMBL/GenBank/DDBJ databases">
        <title>Comparative genomics and transcriptomics to identify genetic mechanisms underlying the emergence of carbapenem resistant Acinetobacter baumannii (CRAb).</title>
        <authorList>
            <person name="Harris A.D."/>
            <person name="Johnson K.J."/>
            <person name="George J."/>
            <person name="Shefchek K."/>
            <person name="Daugherty S.C."/>
            <person name="Parankush S."/>
            <person name="Sadzewicz L."/>
            <person name="Tallon L."/>
            <person name="Sengamalay N."/>
            <person name="Hazen T.H."/>
            <person name="Rasko D.A."/>
        </authorList>
    </citation>
    <scope>NUCLEOTIDE SEQUENCE [LARGE SCALE GENOMIC DNA]</scope>
    <source>
        <strain evidence="2 3">625974</strain>
    </source>
</reference>
<comment type="caution">
    <text evidence="2">The sequence shown here is derived from an EMBL/GenBank/DDBJ whole genome shotgun (WGS) entry which is preliminary data.</text>
</comment>
<feature type="transmembrane region" description="Helical" evidence="1">
    <location>
        <begin position="48"/>
        <end position="66"/>
    </location>
</feature>
<gene>
    <name evidence="2" type="ORF">J506_3974</name>
</gene>
<feature type="transmembrane region" description="Helical" evidence="1">
    <location>
        <begin position="72"/>
        <end position="92"/>
    </location>
</feature>
<dbReference type="InterPro" id="IPR019670">
    <property type="entry name" value="DUF2523"/>
</dbReference>
<dbReference type="EMBL" id="JEXD01000075">
    <property type="protein sequence ID" value="EXC04091.1"/>
    <property type="molecule type" value="Genomic_DNA"/>
</dbReference>
<evidence type="ECO:0000313" key="2">
    <source>
        <dbReference type="EMBL" id="EXC04091.1"/>
    </source>
</evidence>
<dbReference type="PATRIC" id="fig|1310607.3.peg.3837"/>
<accession>A0A009P985</accession>
<dbReference type="Proteomes" id="UP000021108">
    <property type="component" value="Unassembled WGS sequence"/>
</dbReference>
<evidence type="ECO:0008006" key="4">
    <source>
        <dbReference type="Google" id="ProtNLM"/>
    </source>
</evidence>
<evidence type="ECO:0000313" key="3">
    <source>
        <dbReference type="Proteomes" id="UP000021108"/>
    </source>
</evidence>